<reference evidence="7" key="1">
    <citation type="submission" date="2021-01" db="EMBL/GenBank/DDBJ databases">
        <authorList>
            <person name="Bezrukov I."/>
        </authorList>
    </citation>
    <scope>NUCLEOTIDE SEQUENCE</scope>
</reference>
<dbReference type="SUPFAM" id="SSF46785">
    <property type="entry name" value="Winged helix' DNA-binding domain"/>
    <property type="match status" value="1"/>
</dbReference>
<keyword evidence="2" id="KW-0677">Repeat</keyword>
<dbReference type="InterPro" id="IPR036390">
    <property type="entry name" value="WH_DNA-bd_sf"/>
</dbReference>
<dbReference type="InterPro" id="IPR032675">
    <property type="entry name" value="LRR_dom_sf"/>
</dbReference>
<sequence>MASSSLSTLVRSNYDVFLSFRGIDTRRTVVSFLYKDLIRQGILTFKDDQGIGKGSEIKERLIEAIKTSQVAIVFISENYATSRWCLEELRLIMELHSVNRIHVVPIFYRVDPSDVRHQTGRFAADFQRHEDREPNRASQWRRALNQISHISGIHSTEWEDDAAMIDKVVGSISKQLLLRMESTVLNSLVGMEAHMVKMNLILNMGSENQVLFIGIWGMGGIGKTTIANCLYDRFSSQFSARYFIEDIKNIYKDKSPAYLQEKFLFRICGGLDIGFRSHEARSQKIIARLGHQKILIVLDGVDKAEQVKCLDDKDALQVFKNSAFRGRPPPDGFEQLFIRASRLAHGLPSALVTYATYLSENTTIEKWEDELSSLETRPHKNVKEILRNSYDDLDDQDKTAFLCVACLLNGYPFNHVTSLLDDGRPMMNHLTAKSLISISTDGCINMHFLVVQTGKAIVRQESMNRPSRQKFLWDPNEIYDVLDNNIGTDEIEGVTLHMCEMPDKLPMSITVFNVMHSIKFLKFFKHLGDEELNVQPRQDGFYFPPNIRLLHWDAYPLKTLPSTFRHHHLVELNLQHSNLESLWDSTVNLRKLRRLDVTGSKNLKELPDLSTAMNFEELIIEGCMRLRNIPESIRRLHTLTKLNAIHCFQLRRVEFSVELNDSYVCGGSSGTSLSFPNKAMMFPFLKNLSVEGNIYIELLGLSGKAEHLSFGSKQQPPDQSMTIEEEPGMPQLMSDSNSSKSLEIKQFSYKEYRAPFRCSNFQNVLCLTELKLMNLNIQDIPEDISHLQFLETLDLEGNDVMSLPRTLGQLPKLKYLSLRNCRQLRELPQLTQVETLILSDCVKLLWLLEFQIKEKRATYCLLELWLDNCKDAYFESHYSDHFTNLTYLNLSSHDFMTVPSSIRKLSSLETLCLNNCKKLKSVEELPLSLKHLYAHGCDSLETVSLSPNHSIKHVDLSHCPRLKQEEHEHLMNLSLYDGHSQEDSRRCDFLPEPVVMSVIDDEVPGTWKRISIPLIWVTLVGNFFRALAFTFKRSIQEEFLINPPPPDSSASLDLPGPSLDHFVYCLICCFSVKNSRVYSRVNSLTQILLKFGLKIPV</sequence>
<feature type="compositionally biased region" description="Polar residues" evidence="5">
    <location>
        <begin position="711"/>
        <end position="722"/>
    </location>
</feature>
<dbReference type="InterPro" id="IPR058192">
    <property type="entry name" value="WHD_ROQ1-like"/>
</dbReference>
<dbReference type="Pfam" id="PF23282">
    <property type="entry name" value="WHD_ROQ1"/>
    <property type="match status" value="1"/>
</dbReference>
<dbReference type="Gene3D" id="3.80.10.10">
    <property type="entry name" value="Ribonuclease Inhibitor"/>
    <property type="match status" value="2"/>
</dbReference>
<dbReference type="SUPFAM" id="SSF52200">
    <property type="entry name" value="Toll/Interleukin receptor TIR domain"/>
    <property type="match status" value="1"/>
</dbReference>
<dbReference type="PROSITE" id="PS50104">
    <property type="entry name" value="TIR"/>
    <property type="match status" value="1"/>
</dbReference>
<dbReference type="Pfam" id="PF23598">
    <property type="entry name" value="LRR_14"/>
    <property type="match status" value="1"/>
</dbReference>
<evidence type="ECO:0000256" key="1">
    <source>
        <dbReference type="ARBA" id="ARBA00022614"/>
    </source>
</evidence>
<dbReference type="InterPro" id="IPR002182">
    <property type="entry name" value="NB-ARC"/>
</dbReference>
<evidence type="ECO:0000313" key="7">
    <source>
        <dbReference type="EMBL" id="CAE5963942.1"/>
    </source>
</evidence>
<proteinExistence type="predicted"/>
<evidence type="ECO:0000256" key="3">
    <source>
        <dbReference type="ARBA" id="ARBA00022821"/>
    </source>
</evidence>
<dbReference type="SUPFAM" id="SSF52058">
    <property type="entry name" value="L domain-like"/>
    <property type="match status" value="1"/>
</dbReference>
<dbReference type="InterPro" id="IPR055414">
    <property type="entry name" value="LRR_R13L4/SHOC2-like"/>
</dbReference>
<dbReference type="InterPro" id="IPR044974">
    <property type="entry name" value="Disease_R_plants"/>
</dbReference>
<protein>
    <recommendedName>
        <fullName evidence="6">TIR domain-containing protein</fullName>
    </recommendedName>
</protein>
<dbReference type="PANTHER" id="PTHR11017:SF501">
    <property type="entry name" value="ADP-RIBOSYL CYCLASE_CYCLIC ADP-RIBOSE HYDROLASE-RELATED"/>
    <property type="match status" value="1"/>
</dbReference>
<dbReference type="InterPro" id="IPR027417">
    <property type="entry name" value="P-loop_NTPase"/>
</dbReference>
<feature type="domain" description="TIR" evidence="6">
    <location>
        <begin position="12"/>
        <end position="176"/>
    </location>
</feature>
<dbReference type="SUPFAM" id="SSF52540">
    <property type="entry name" value="P-loop containing nucleoside triphosphate hydrolases"/>
    <property type="match status" value="1"/>
</dbReference>
<keyword evidence="4" id="KW-0520">NAD</keyword>
<evidence type="ECO:0000256" key="5">
    <source>
        <dbReference type="SAM" id="MobiDB-lite"/>
    </source>
</evidence>
<dbReference type="FunFam" id="3.40.50.10140:FF:000007">
    <property type="entry name" value="Disease resistance protein (TIR-NBS-LRR class)"/>
    <property type="match status" value="1"/>
</dbReference>
<dbReference type="EMBL" id="LR999452">
    <property type="protein sequence ID" value="CAE5963942.1"/>
    <property type="molecule type" value="Genomic_DNA"/>
</dbReference>
<evidence type="ECO:0000313" key="8">
    <source>
        <dbReference type="Proteomes" id="UP000682877"/>
    </source>
</evidence>
<evidence type="ECO:0000259" key="6">
    <source>
        <dbReference type="PROSITE" id="PS50104"/>
    </source>
</evidence>
<dbReference type="PANTHER" id="PTHR11017">
    <property type="entry name" value="LEUCINE-RICH REPEAT-CONTAINING PROTEIN"/>
    <property type="match status" value="1"/>
</dbReference>
<dbReference type="SMART" id="SM00255">
    <property type="entry name" value="TIR"/>
    <property type="match status" value="1"/>
</dbReference>
<keyword evidence="8" id="KW-1185">Reference proteome</keyword>
<keyword evidence="3" id="KW-0611">Plant defense</keyword>
<evidence type="ECO:0000256" key="2">
    <source>
        <dbReference type="ARBA" id="ARBA00022737"/>
    </source>
</evidence>
<dbReference type="Pfam" id="PF07725">
    <property type="entry name" value="LRR_3"/>
    <property type="match status" value="1"/>
</dbReference>
<name>A0A8S1ZU06_ARAAE</name>
<dbReference type="Pfam" id="PF00931">
    <property type="entry name" value="NB-ARC"/>
    <property type="match status" value="1"/>
</dbReference>
<keyword evidence="1" id="KW-0433">Leucine-rich repeat</keyword>
<dbReference type="Proteomes" id="UP000682877">
    <property type="component" value="Chromosome 2"/>
</dbReference>
<dbReference type="InterPro" id="IPR000157">
    <property type="entry name" value="TIR_dom"/>
</dbReference>
<dbReference type="AlphaFoldDB" id="A0A8S1ZU06"/>
<dbReference type="PRINTS" id="PR00364">
    <property type="entry name" value="DISEASERSIST"/>
</dbReference>
<gene>
    <name evidence="7" type="ORF">AARE701A_LOCUS5290</name>
</gene>
<dbReference type="InterPro" id="IPR035897">
    <property type="entry name" value="Toll_tir_struct_dom_sf"/>
</dbReference>
<organism evidence="7 8">
    <name type="scientific">Arabidopsis arenosa</name>
    <name type="common">Sand rock-cress</name>
    <name type="synonym">Cardaminopsis arenosa</name>
    <dbReference type="NCBI Taxonomy" id="38785"/>
    <lineage>
        <taxon>Eukaryota</taxon>
        <taxon>Viridiplantae</taxon>
        <taxon>Streptophyta</taxon>
        <taxon>Embryophyta</taxon>
        <taxon>Tracheophyta</taxon>
        <taxon>Spermatophyta</taxon>
        <taxon>Magnoliopsida</taxon>
        <taxon>eudicotyledons</taxon>
        <taxon>Gunneridae</taxon>
        <taxon>Pentapetalae</taxon>
        <taxon>rosids</taxon>
        <taxon>malvids</taxon>
        <taxon>Brassicales</taxon>
        <taxon>Brassicaceae</taxon>
        <taxon>Camelineae</taxon>
        <taxon>Arabidopsis</taxon>
    </lineage>
</organism>
<evidence type="ECO:0000256" key="4">
    <source>
        <dbReference type="ARBA" id="ARBA00023027"/>
    </source>
</evidence>
<dbReference type="InterPro" id="IPR011713">
    <property type="entry name" value="Leu-rich_rpt_3"/>
</dbReference>
<dbReference type="GO" id="GO:0007165">
    <property type="term" value="P:signal transduction"/>
    <property type="evidence" value="ECO:0007669"/>
    <property type="project" value="InterPro"/>
</dbReference>
<dbReference type="Gene3D" id="3.40.50.300">
    <property type="entry name" value="P-loop containing nucleotide triphosphate hydrolases"/>
    <property type="match status" value="1"/>
</dbReference>
<dbReference type="Gene3D" id="3.40.50.10140">
    <property type="entry name" value="Toll/interleukin-1 receptor homology (TIR) domain"/>
    <property type="match status" value="1"/>
</dbReference>
<feature type="region of interest" description="Disordered" evidence="5">
    <location>
        <begin position="710"/>
        <end position="738"/>
    </location>
</feature>
<dbReference type="Pfam" id="PF01582">
    <property type="entry name" value="TIR"/>
    <property type="match status" value="1"/>
</dbReference>
<dbReference type="GO" id="GO:0006952">
    <property type="term" value="P:defense response"/>
    <property type="evidence" value="ECO:0007669"/>
    <property type="project" value="UniProtKB-KW"/>
</dbReference>
<dbReference type="GO" id="GO:0051707">
    <property type="term" value="P:response to other organism"/>
    <property type="evidence" value="ECO:0007669"/>
    <property type="project" value="UniProtKB-ARBA"/>
</dbReference>
<dbReference type="GO" id="GO:0043531">
    <property type="term" value="F:ADP binding"/>
    <property type="evidence" value="ECO:0007669"/>
    <property type="project" value="InterPro"/>
</dbReference>
<accession>A0A8S1ZU06</accession>